<name>A0ABU8S4R7_9SPHN</name>
<evidence type="ECO:0000313" key="3">
    <source>
        <dbReference type="Proteomes" id="UP001379235"/>
    </source>
</evidence>
<organism evidence="2 3">
    <name type="scientific">Novosphingobium aquae</name>
    <dbReference type="NCBI Taxonomy" id="3133435"/>
    <lineage>
        <taxon>Bacteria</taxon>
        <taxon>Pseudomonadati</taxon>
        <taxon>Pseudomonadota</taxon>
        <taxon>Alphaproteobacteria</taxon>
        <taxon>Sphingomonadales</taxon>
        <taxon>Sphingomonadaceae</taxon>
        <taxon>Novosphingobium</taxon>
    </lineage>
</organism>
<keyword evidence="1" id="KW-1133">Transmembrane helix</keyword>
<evidence type="ECO:0000256" key="1">
    <source>
        <dbReference type="SAM" id="Phobius"/>
    </source>
</evidence>
<dbReference type="Proteomes" id="UP001379235">
    <property type="component" value="Unassembled WGS sequence"/>
</dbReference>
<feature type="transmembrane region" description="Helical" evidence="1">
    <location>
        <begin position="51"/>
        <end position="72"/>
    </location>
</feature>
<proteinExistence type="predicted"/>
<keyword evidence="1" id="KW-0812">Transmembrane</keyword>
<feature type="transmembrane region" description="Helical" evidence="1">
    <location>
        <begin position="12"/>
        <end position="30"/>
    </location>
</feature>
<keyword evidence="1" id="KW-0472">Membrane</keyword>
<sequence length="74" mass="8431">MISDWLDDETLRWFLLPGLAALALAAFGWWRDRKRRNRSDPDAVGVIDWTTLSFWASLLACLLLAGALRAWIKG</sequence>
<gene>
    <name evidence="2" type="ORF">WG900_01350</name>
</gene>
<reference evidence="2 3" key="1">
    <citation type="submission" date="2024-03" db="EMBL/GenBank/DDBJ databases">
        <authorList>
            <person name="Jo J.-H."/>
        </authorList>
    </citation>
    <scope>NUCLEOTIDE SEQUENCE [LARGE SCALE GENOMIC DNA]</scope>
    <source>
        <strain evidence="2 3">AS3R-12</strain>
    </source>
</reference>
<evidence type="ECO:0000313" key="2">
    <source>
        <dbReference type="EMBL" id="MEJ6008559.1"/>
    </source>
</evidence>
<comment type="caution">
    <text evidence="2">The sequence shown here is derived from an EMBL/GenBank/DDBJ whole genome shotgun (WGS) entry which is preliminary data.</text>
</comment>
<accession>A0ABU8S4R7</accession>
<dbReference type="EMBL" id="JBBHJY010000001">
    <property type="protein sequence ID" value="MEJ6008559.1"/>
    <property type="molecule type" value="Genomic_DNA"/>
</dbReference>
<protein>
    <recommendedName>
        <fullName evidence="4">PEP-CTERM protein-sorting domain-containing protein</fullName>
    </recommendedName>
</protein>
<dbReference type="RefSeq" id="WP_339964130.1">
    <property type="nucleotide sequence ID" value="NZ_JBBHJY010000001.1"/>
</dbReference>
<evidence type="ECO:0008006" key="4">
    <source>
        <dbReference type="Google" id="ProtNLM"/>
    </source>
</evidence>
<keyword evidence="3" id="KW-1185">Reference proteome</keyword>